<dbReference type="InterPro" id="IPR036186">
    <property type="entry name" value="Serpin_sf"/>
</dbReference>
<reference evidence="8" key="1">
    <citation type="submission" date="2025-08" db="UniProtKB">
        <authorList>
            <consortium name="Ensembl"/>
        </authorList>
    </citation>
    <scope>IDENTIFICATION</scope>
</reference>
<dbReference type="SUPFAM" id="SSF56574">
    <property type="entry name" value="Serpins"/>
    <property type="match status" value="1"/>
</dbReference>
<dbReference type="Pfam" id="PF00079">
    <property type="entry name" value="Serpin"/>
    <property type="match status" value="1"/>
</dbReference>
<dbReference type="Gene3D" id="2.10.310.10">
    <property type="entry name" value="Serpins superfamily"/>
    <property type="match status" value="1"/>
</dbReference>
<dbReference type="FunFam" id="2.10.310.10:FF:000001">
    <property type="entry name" value="Serpin family A member 1"/>
    <property type="match status" value="1"/>
</dbReference>
<dbReference type="InterPro" id="IPR023795">
    <property type="entry name" value="Serpin_CS"/>
</dbReference>
<evidence type="ECO:0000256" key="3">
    <source>
        <dbReference type="ARBA" id="ARBA00023180"/>
    </source>
</evidence>
<organism evidence="8 9">
    <name type="scientific">Neogobius melanostomus</name>
    <name type="common">round goby</name>
    <dbReference type="NCBI Taxonomy" id="47308"/>
    <lineage>
        <taxon>Eukaryota</taxon>
        <taxon>Metazoa</taxon>
        <taxon>Chordata</taxon>
        <taxon>Craniata</taxon>
        <taxon>Vertebrata</taxon>
        <taxon>Euteleostomi</taxon>
        <taxon>Actinopterygii</taxon>
        <taxon>Neopterygii</taxon>
        <taxon>Teleostei</taxon>
        <taxon>Neoteleostei</taxon>
        <taxon>Acanthomorphata</taxon>
        <taxon>Gobiaria</taxon>
        <taxon>Gobiiformes</taxon>
        <taxon>Gobioidei</taxon>
        <taxon>Gobiidae</taxon>
        <taxon>Benthophilinae</taxon>
        <taxon>Neogobiini</taxon>
        <taxon>Neogobius</taxon>
    </lineage>
</organism>
<proteinExistence type="inferred from homology"/>
<sequence>MRATFALALLLAVAWADHHYGHPAGDDPNHDHSHDDHSHHDHPHHGDDMSCHKLAQPNSDFAFALYKNINSKNATRKNIFYSPLSIATALSMLSTGARGNTHDQMFSALGYSSMNQTSVDDACEHLLHMMGHSHQSQVLNVGNGLAVRTGFAYLGSFIADVKTHYSAEIFDVDFEKPQEAASEINQFIADKTQGKIKDMVKDLDSDMAMVLLNYIYFRGQWEKPFDANYTHKAEFHVDTNTTVMVDMMNRTGRYDYYRDMNNHTSIIMLPYKSNTSMMIVLPDEGRMKDVEDVMCTTHFMHWRKSLSRSSVDLYLPKFAVSVDATLDDTLKELGMNDTFGDSADFSGISEEVKLKVSKASHQATLSVDEKGSEAAAATTIEVMPESMPERMVLNRPFLIFILEHSTCSILFMGKITNPTEA</sequence>
<name>A0A8C6U4D7_9GOBI</name>
<feature type="region of interest" description="Disordered" evidence="5">
    <location>
        <begin position="24"/>
        <end position="51"/>
    </location>
</feature>
<feature type="domain" description="Serpin" evidence="7">
    <location>
        <begin position="63"/>
        <end position="418"/>
    </location>
</feature>
<evidence type="ECO:0000256" key="2">
    <source>
        <dbReference type="ARBA" id="ARBA00022729"/>
    </source>
</evidence>
<feature type="chain" id="PRO_5034016355" description="Serpin domain-containing protein" evidence="6">
    <location>
        <begin position="17"/>
        <end position="421"/>
    </location>
</feature>
<dbReference type="GO" id="GO:0005615">
    <property type="term" value="C:extracellular space"/>
    <property type="evidence" value="ECO:0007669"/>
    <property type="project" value="InterPro"/>
</dbReference>
<protein>
    <recommendedName>
        <fullName evidence="7">Serpin domain-containing protein</fullName>
    </recommendedName>
</protein>
<dbReference type="InterPro" id="IPR042185">
    <property type="entry name" value="Serpin_sf_2"/>
</dbReference>
<dbReference type="Gene3D" id="3.30.497.10">
    <property type="entry name" value="Antithrombin, subunit I, domain 2"/>
    <property type="match status" value="1"/>
</dbReference>
<dbReference type="AlphaFoldDB" id="A0A8C6U4D7"/>
<evidence type="ECO:0000256" key="1">
    <source>
        <dbReference type="ARBA" id="ARBA00009500"/>
    </source>
</evidence>
<dbReference type="FunFam" id="3.30.497.10:FF:000001">
    <property type="entry name" value="Serine protease inhibitor"/>
    <property type="match status" value="1"/>
</dbReference>
<dbReference type="InterPro" id="IPR042178">
    <property type="entry name" value="Serpin_sf_1"/>
</dbReference>
<dbReference type="PROSITE" id="PS00284">
    <property type="entry name" value="SERPIN"/>
    <property type="match status" value="1"/>
</dbReference>
<dbReference type="SMART" id="SM00093">
    <property type="entry name" value="SERPIN"/>
    <property type="match status" value="1"/>
</dbReference>
<dbReference type="InterPro" id="IPR000215">
    <property type="entry name" value="Serpin_fam"/>
</dbReference>
<dbReference type="PANTHER" id="PTHR11461:SF363">
    <property type="entry name" value="SERINE (OR CYSTEINE) PROTEINASE INHIBITOR, CLADE A (ALPHA-1 ANTIPROTEINASE, ANTITRYPSIN), MEMBER 1, LIKE PRECURSOR-RELATED"/>
    <property type="match status" value="1"/>
</dbReference>
<keyword evidence="2 6" id="KW-0732">Signal</keyword>
<keyword evidence="9" id="KW-1185">Reference proteome</keyword>
<dbReference type="Gene3D" id="2.30.39.10">
    <property type="entry name" value="Alpha-1-antitrypsin, domain 1"/>
    <property type="match status" value="1"/>
</dbReference>
<dbReference type="Proteomes" id="UP000694523">
    <property type="component" value="Unplaced"/>
</dbReference>
<dbReference type="Ensembl" id="ENSNMLT00000035423.1">
    <property type="protein sequence ID" value="ENSNMLP00000031788.1"/>
    <property type="gene ID" value="ENSNMLG00000019936.1"/>
</dbReference>
<evidence type="ECO:0000256" key="5">
    <source>
        <dbReference type="SAM" id="MobiDB-lite"/>
    </source>
</evidence>
<reference evidence="8" key="2">
    <citation type="submission" date="2025-09" db="UniProtKB">
        <authorList>
            <consortium name="Ensembl"/>
        </authorList>
    </citation>
    <scope>IDENTIFICATION</scope>
</reference>
<dbReference type="FunFam" id="2.30.39.10:FF:000003">
    <property type="entry name" value="alpha-1-antitrypsin isoform X1"/>
    <property type="match status" value="1"/>
</dbReference>
<evidence type="ECO:0000259" key="7">
    <source>
        <dbReference type="SMART" id="SM00093"/>
    </source>
</evidence>
<comment type="similarity">
    <text evidence="1 4">Belongs to the serpin family.</text>
</comment>
<accession>A0A8C6U4D7</accession>
<evidence type="ECO:0000313" key="8">
    <source>
        <dbReference type="Ensembl" id="ENSNMLP00000031788.1"/>
    </source>
</evidence>
<evidence type="ECO:0000256" key="4">
    <source>
        <dbReference type="RuleBase" id="RU000411"/>
    </source>
</evidence>
<evidence type="ECO:0000256" key="6">
    <source>
        <dbReference type="SAM" id="SignalP"/>
    </source>
</evidence>
<dbReference type="InterPro" id="IPR023796">
    <property type="entry name" value="Serpin_dom"/>
</dbReference>
<evidence type="ECO:0000313" key="9">
    <source>
        <dbReference type="Proteomes" id="UP000694523"/>
    </source>
</evidence>
<feature type="signal peptide" evidence="6">
    <location>
        <begin position="1"/>
        <end position="16"/>
    </location>
</feature>
<dbReference type="PANTHER" id="PTHR11461">
    <property type="entry name" value="SERINE PROTEASE INHIBITOR, SERPIN"/>
    <property type="match status" value="1"/>
</dbReference>
<dbReference type="GO" id="GO:0004867">
    <property type="term" value="F:serine-type endopeptidase inhibitor activity"/>
    <property type="evidence" value="ECO:0007669"/>
    <property type="project" value="InterPro"/>
</dbReference>
<keyword evidence="3" id="KW-0325">Glycoprotein</keyword>